<evidence type="ECO:0000256" key="4">
    <source>
        <dbReference type="ARBA" id="ARBA00009659"/>
    </source>
</evidence>
<dbReference type="EC" id="3.1.1.4" evidence="5"/>
<dbReference type="PROSITE" id="PS00118">
    <property type="entry name" value="PA2_HIS"/>
    <property type="match status" value="1"/>
</dbReference>
<name>A0A8X6JXP1_9ARAC</name>
<keyword evidence="13" id="KW-0865">Zymogen</keyword>
<dbReference type="OrthoDB" id="6075074at2759"/>
<comment type="caution">
    <text evidence="17">The sequence shown here is derived from an EMBL/GenBank/DDBJ whole genome shotgun (WGS) entry which is preliminary data.</text>
</comment>
<protein>
    <recommendedName>
        <fullName evidence="6">Phospholipase A2</fullName>
        <ecNumber evidence="5">3.1.1.4</ecNumber>
    </recommendedName>
    <alternativeName>
        <fullName evidence="15">Phosphatidylcholine 2-acylhydrolase</fullName>
    </alternativeName>
</protein>
<evidence type="ECO:0000256" key="1">
    <source>
        <dbReference type="ARBA" id="ARBA00001604"/>
    </source>
</evidence>
<reference evidence="17" key="1">
    <citation type="submission" date="2020-08" db="EMBL/GenBank/DDBJ databases">
        <title>Multicomponent nature underlies the extraordinary mechanical properties of spider dragline silk.</title>
        <authorList>
            <person name="Kono N."/>
            <person name="Nakamura H."/>
            <person name="Mori M."/>
            <person name="Yoshida Y."/>
            <person name="Ohtoshi R."/>
            <person name="Malay A.D."/>
            <person name="Moran D.A.P."/>
            <person name="Tomita M."/>
            <person name="Numata K."/>
            <person name="Arakawa K."/>
        </authorList>
    </citation>
    <scope>NUCLEOTIDE SEQUENCE</scope>
</reference>
<keyword evidence="12" id="KW-0443">Lipid metabolism</keyword>
<dbReference type="InterPro" id="IPR016090">
    <property type="entry name" value="PLA2-like_dom"/>
</dbReference>
<keyword evidence="18" id="KW-1185">Reference proteome</keyword>
<keyword evidence="8" id="KW-0479">Metal-binding</keyword>
<evidence type="ECO:0000256" key="5">
    <source>
        <dbReference type="ARBA" id="ARBA00013278"/>
    </source>
</evidence>
<evidence type="ECO:0000256" key="10">
    <source>
        <dbReference type="ARBA" id="ARBA00022837"/>
    </source>
</evidence>
<evidence type="ECO:0000256" key="13">
    <source>
        <dbReference type="ARBA" id="ARBA00023145"/>
    </source>
</evidence>
<evidence type="ECO:0000256" key="7">
    <source>
        <dbReference type="ARBA" id="ARBA00022525"/>
    </source>
</evidence>
<evidence type="ECO:0000256" key="14">
    <source>
        <dbReference type="ARBA" id="ARBA00023157"/>
    </source>
</evidence>
<dbReference type="Pfam" id="PF05826">
    <property type="entry name" value="Phospholip_A2_2"/>
    <property type="match status" value="1"/>
</dbReference>
<dbReference type="InterPro" id="IPR033113">
    <property type="entry name" value="PLA2_histidine"/>
</dbReference>
<sequence>MSRKKFTKYNSMTFFLLKNIFWICSCIVLYETVVAEYNDTRPRPILYCDGKTLAEVIFDENGQMIHCRLHELEEPSDGDAIIKGSGLKVKYPNFKEMLQLINNCTWLERPAANSTENTTTSPLEVVSTWSTWSLWNGILPGTKWCGVGDIAGSFEELGTQMEVDACCRAHDHCPVKLKAFRTGYGIINLSLYTKSHCDCDKEFFSCLKASRNKVADVIGNFYFNIMKIQCIKEYRPFVCVENRTEIDGSQKCIKWGADPDSKKMQTSVTLLKY</sequence>
<dbReference type="GO" id="GO:0005576">
    <property type="term" value="C:extracellular region"/>
    <property type="evidence" value="ECO:0007669"/>
    <property type="project" value="UniProtKB-SubCell"/>
</dbReference>
<comment type="cofactor">
    <cofactor evidence="2">
        <name>Ca(2+)</name>
        <dbReference type="ChEBI" id="CHEBI:29108"/>
    </cofactor>
</comment>
<proteinExistence type="inferred from homology"/>
<evidence type="ECO:0000256" key="8">
    <source>
        <dbReference type="ARBA" id="ARBA00022723"/>
    </source>
</evidence>
<evidence type="ECO:0000256" key="2">
    <source>
        <dbReference type="ARBA" id="ARBA00001913"/>
    </source>
</evidence>
<feature type="domain" description="Phospholipase A2-like central" evidence="16">
    <location>
        <begin position="138"/>
        <end position="233"/>
    </location>
</feature>
<comment type="catalytic activity">
    <reaction evidence="1">
        <text>a 1,2-diacyl-sn-glycero-3-phosphocholine + H2O = a 1-acyl-sn-glycero-3-phosphocholine + a fatty acid + H(+)</text>
        <dbReference type="Rhea" id="RHEA:15801"/>
        <dbReference type="ChEBI" id="CHEBI:15377"/>
        <dbReference type="ChEBI" id="CHEBI:15378"/>
        <dbReference type="ChEBI" id="CHEBI:28868"/>
        <dbReference type="ChEBI" id="CHEBI:57643"/>
        <dbReference type="ChEBI" id="CHEBI:58168"/>
        <dbReference type="EC" id="3.1.1.4"/>
    </reaction>
</comment>
<comment type="subcellular location">
    <subcellularLocation>
        <location evidence="3">Secreted</location>
    </subcellularLocation>
</comment>
<keyword evidence="11" id="KW-0442">Lipid degradation</keyword>
<dbReference type="FunFam" id="1.20.90.10:FF:000002">
    <property type="entry name" value="Phospholipase A2 group III"/>
    <property type="match status" value="1"/>
</dbReference>
<dbReference type="GO" id="GO:0006644">
    <property type="term" value="P:phospholipid metabolic process"/>
    <property type="evidence" value="ECO:0007669"/>
    <property type="project" value="InterPro"/>
</dbReference>
<dbReference type="Gene3D" id="1.20.90.10">
    <property type="entry name" value="Phospholipase A2 domain"/>
    <property type="match status" value="1"/>
</dbReference>
<dbReference type="AlphaFoldDB" id="A0A8X6JXP1"/>
<dbReference type="GO" id="GO:0046872">
    <property type="term" value="F:metal ion binding"/>
    <property type="evidence" value="ECO:0007669"/>
    <property type="project" value="UniProtKB-KW"/>
</dbReference>
<dbReference type="GO" id="GO:0050482">
    <property type="term" value="P:arachidonate secretion"/>
    <property type="evidence" value="ECO:0007669"/>
    <property type="project" value="InterPro"/>
</dbReference>
<keyword evidence="9" id="KW-0378">Hydrolase</keyword>
<evidence type="ECO:0000256" key="3">
    <source>
        <dbReference type="ARBA" id="ARBA00004613"/>
    </source>
</evidence>
<evidence type="ECO:0000313" key="18">
    <source>
        <dbReference type="Proteomes" id="UP000886998"/>
    </source>
</evidence>
<dbReference type="InterPro" id="IPR036444">
    <property type="entry name" value="PLipase_A2_dom_sf"/>
</dbReference>
<comment type="similarity">
    <text evidence="4">Belongs to the phospholipase A2 family. Group III subfamily.</text>
</comment>
<evidence type="ECO:0000256" key="11">
    <source>
        <dbReference type="ARBA" id="ARBA00022963"/>
    </source>
</evidence>
<gene>
    <name evidence="17" type="ORF">TNIN_468491</name>
</gene>
<dbReference type="SUPFAM" id="SSF48619">
    <property type="entry name" value="Phospholipase A2, PLA2"/>
    <property type="match status" value="1"/>
</dbReference>
<dbReference type="EMBL" id="BMAV01028241">
    <property type="protein sequence ID" value="GFS66343.1"/>
    <property type="molecule type" value="Genomic_DNA"/>
</dbReference>
<evidence type="ECO:0000256" key="12">
    <source>
        <dbReference type="ARBA" id="ARBA00023098"/>
    </source>
</evidence>
<evidence type="ECO:0000256" key="9">
    <source>
        <dbReference type="ARBA" id="ARBA00022801"/>
    </source>
</evidence>
<dbReference type="GO" id="GO:0004623">
    <property type="term" value="F:phospholipase A2 activity"/>
    <property type="evidence" value="ECO:0007669"/>
    <property type="project" value="UniProtKB-EC"/>
</dbReference>
<evidence type="ECO:0000256" key="15">
    <source>
        <dbReference type="ARBA" id="ARBA00029903"/>
    </source>
</evidence>
<dbReference type="GO" id="GO:0016042">
    <property type="term" value="P:lipid catabolic process"/>
    <property type="evidence" value="ECO:0007669"/>
    <property type="project" value="UniProtKB-KW"/>
</dbReference>
<organism evidence="17 18">
    <name type="scientific">Trichonephila inaurata madagascariensis</name>
    <dbReference type="NCBI Taxonomy" id="2747483"/>
    <lineage>
        <taxon>Eukaryota</taxon>
        <taxon>Metazoa</taxon>
        <taxon>Ecdysozoa</taxon>
        <taxon>Arthropoda</taxon>
        <taxon>Chelicerata</taxon>
        <taxon>Arachnida</taxon>
        <taxon>Araneae</taxon>
        <taxon>Araneomorphae</taxon>
        <taxon>Entelegynae</taxon>
        <taxon>Araneoidea</taxon>
        <taxon>Nephilidae</taxon>
        <taxon>Trichonephila</taxon>
        <taxon>Trichonephila inaurata</taxon>
    </lineage>
</organism>
<keyword evidence="10" id="KW-0106">Calcium</keyword>
<dbReference type="Proteomes" id="UP000886998">
    <property type="component" value="Unassembled WGS sequence"/>
</dbReference>
<dbReference type="PANTHER" id="PTHR12253">
    <property type="entry name" value="RH14732P"/>
    <property type="match status" value="1"/>
</dbReference>
<keyword evidence="14" id="KW-1015">Disulfide bond</keyword>
<evidence type="ECO:0000256" key="6">
    <source>
        <dbReference type="ARBA" id="ARBA00021721"/>
    </source>
</evidence>
<evidence type="ECO:0000259" key="16">
    <source>
        <dbReference type="Pfam" id="PF05826"/>
    </source>
</evidence>
<accession>A0A8X6JXP1</accession>
<keyword evidence="7" id="KW-0964">Secreted</keyword>
<evidence type="ECO:0000313" key="17">
    <source>
        <dbReference type="EMBL" id="GFS66343.1"/>
    </source>
</evidence>